<dbReference type="EMBL" id="MT142642">
    <property type="protein sequence ID" value="QJA86554.1"/>
    <property type="molecule type" value="Genomic_DNA"/>
</dbReference>
<dbReference type="EMBL" id="MT144211">
    <property type="protein sequence ID" value="QJA50692.1"/>
    <property type="molecule type" value="Genomic_DNA"/>
</dbReference>
<protein>
    <submittedName>
        <fullName evidence="1">Uncharacterized protein</fullName>
    </submittedName>
</protein>
<dbReference type="SUPFAM" id="SSF47598">
    <property type="entry name" value="Ribbon-helix-helix"/>
    <property type="match status" value="1"/>
</dbReference>
<proteinExistence type="predicted"/>
<sequence length="82" mass="9496">MSDQIVYVRLPDAVIEIVDTAVSAGLYKDRTEVLRELVRNGMKNLLYHDNGGFCLDLKQMVDCCHDNKCKYHEKCKIYNERG</sequence>
<dbReference type="AlphaFoldDB" id="A0A6H1ZTA6"/>
<gene>
    <name evidence="4" type="ORF">MM415A00143_0074</name>
    <name evidence="2" type="ORF">MM415B03167_0011</name>
    <name evidence="1" type="ORF">TM448A01857_0011</name>
    <name evidence="3" type="ORF">TM448B01857_0004</name>
</gene>
<dbReference type="EMBL" id="MT144835">
    <property type="protein sequence ID" value="QJI00184.1"/>
    <property type="molecule type" value="Genomic_DNA"/>
</dbReference>
<dbReference type="InterPro" id="IPR010985">
    <property type="entry name" value="Ribbon_hlx_hlx"/>
</dbReference>
<name>A0A6H1ZTA6_9ZZZZ</name>
<evidence type="ECO:0000313" key="4">
    <source>
        <dbReference type="EMBL" id="QJI05399.1"/>
    </source>
</evidence>
<dbReference type="EMBL" id="MT145198">
    <property type="protein sequence ID" value="QJI05399.1"/>
    <property type="molecule type" value="Genomic_DNA"/>
</dbReference>
<organism evidence="1">
    <name type="scientific">viral metagenome</name>
    <dbReference type="NCBI Taxonomy" id="1070528"/>
    <lineage>
        <taxon>unclassified sequences</taxon>
        <taxon>metagenomes</taxon>
        <taxon>organismal metagenomes</taxon>
    </lineage>
</organism>
<evidence type="ECO:0000313" key="2">
    <source>
        <dbReference type="EMBL" id="QJA86554.1"/>
    </source>
</evidence>
<dbReference type="CDD" id="cd22231">
    <property type="entry name" value="RHH_NikR_HicB-like"/>
    <property type="match status" value="1"/>
</dbReference>
<accession>A0A6H1ZTA6</accession>
<evidence type="ECO:0000313" key="3">
    <source>
        <dbReference type="EMBL" id="QJI00184.1"/>
    </source>
</evidence>
<dbReference type="GO" id="GO:0006355">
    <property type="term" value="P:regulation of DNA-templated transcription"/>
    <property type="evidence" value="ECO:0007669"/>
    <property type="project" value="InterPro"/>
</dbReference>
<evidence type="ECO:0000313" key="1">
    <source>
        <dbReference type="EMBL" id="QJA50692.1"/>
    </source>
</evidence>
<reference evidence="1" key="1">
    <citation type="submission" date="2020-03" db="EMBL/GenBank/DDBJ databases">
        <title>The deep terrestrial virosphere.</title>
        <authorList>
            <person name="Holmfeldt K."/>
            <person name="Nilsson E."/>
            <person name="Simone D."/>
            <person name="Lopez-Fernandez M."/>
            <person name="Wu X."/>
            <person name="de Brujin I."/>
            <person name="Lundin D."/>
            <person name="Andersson A."/>
            <person name="Bertilsson S."/>
            <person name="Dopson M."/>
        </authorList>
    </citation>
    <scope>NUCLEOTIDE SEQUENCE</scope>
    <source>
        <strain evidence="4">MM415A00143</strain>
        <strain evidence="2">MM415B03167</strain>
        <strain evidence="1">TM448A01857</strain>
        <strain evidence="3">TM448B01857</strain>
    </source>
</reference>